<keyword evidence="2" id="KW-1185">Reference proteome</keyword>
<gene>
    <name evidence="1" type="ORF">KC19_VG085300</name>
</gene>
<proteinExistence type="predicted"/>
<sequence length="116" mass="13112">MIEFLNKIFRFFIISNTCGPYYSGHYFAGSPKIGECDCKNKPWKACRNPFRTVHGIEYSGGQLHDPQFLDEHIKASHPRLVKRLQPKLPCSTSKNDGSKLGLQTRQGSAYGTFCPT</sequence>
<organism evidence="1 2">
    <name type="scientific">Ceratodon purpureus</name>
    <name type="common">Fire moss</name>
    <name type="synonym">Dicranum purpureum</name>
    <dbReference type="NCBI Taxonomy" id="3225"/>
    <lineage>
        <taxon>Eukaryota</taxon>
        <taxon>Viridiplantae</taxon>
        <taxon>Streptophyta</taxon>
        <taxon>Embryophyta</taxon>
        <taxon>Bryophyta</taxon>
        <taxon>Bryophytina</taxon>
        <taxon>Bryopsida</taxon>
        <taxon>Dicranidae</taxon>
        <taxon>Pseudoditrichales</taxon>
        <taxon>Ditrichaceae</taxon>
        <taxon>Ceratodon</taxon>
    </lineage>
</organism>
<evidence type="ECO:0000313" key="2">
    <source>
        <dbReference type="Proteomes" id="UP000822688"/>
    </source>
</evidence>
<dbReference type="EMBL" id="CM026426">
    <property type="protein sequence ID" value="KAG0572326.1"/>
    <property type="molecule type" value="Genomic_DNA"/>
</dbReference>
<dbReference type="Proteomes" id="UP000822688">
    <property type="component" value="Chromosome V"/>
</dbReference>
<evidence type="ECO:0000313" key="1">
    <source>
        <dbReference type="EMBL" id="KAG0572326.1"/>
    </source>
</evidence>
<name>A0A8T0HNB5_CERPU</name>
<reference evidence="1" key="1">
    <citation type="submission" date="2020-06" db="EMBL/GenBank/DDBJ databases">
        <title>WGS assembly of Ceratodon purpureus strain R40.</title>
        <authorList>
            <person name="Carey S.B."/>
            <person name="Jenkins J."/>
            <person name="Shu S."/>
            <person name="Lovell J.T."/>
            <person name="Sreedasyam A."/>
            <person name="Maumus F."/>
            <person name="Tiley G.P."/>
            <person name="Fernandez-Pozo N."/>
            <person name="Barry K."/>
            <person name="Chen C."/>
            <person name="Wang M."/>
            <person name="Lipzen A."/>
            <person name="Daum C."/>
            <person name="Saski C.A."/>
            <person name="Payton A.C."/>
            <person name="Mcbreen J.C."/>
            <person name="Conrad R.E."/>
            <person name="Kollar L.M."/>
            <person name="Olsson S."/>
            <person name="Huttunen S."/>
            <person name="Landis J.B."/>
            <person name="Wickett N.J."/>
            <person name="Johnson M.G."/>
            <person name="Rensing S.A."/>
            <person name="Grimwood J."/>
            <person name="Schmutz J."/>
            <person name="Mcdaniel S.F."/>
        </authorList>
    </citation>
    <scope>NUCLEOTIDE SEQUENCE</scope>
    <source>
        <strain evidence="1">R40</strain>
    </source>
</reference>
<dbReference type="AlphaFoldDB" id="A0A8T0HNB5"/>
<protein>
    <submittedName>
        <fullName evidence="1">Uncharacterized protein</fullName>
    </submittedName>
</protein>
<comment type="caution">
    <text evidence="1">The sequence shown here is derived from an EMBL/GenBank/DDBJ whole genome shotgun (WGS) entry which is preliminary data.</text>
</comment>
<accession>A0A8T0HNB5</accession>